<dbReference type="GO" id="GO:0005829">
    <property type="term" value="C:cytosol"/>
    <property type="evidence" value="ECO:0007669"/>
    <property type="project" value="TreeGrafter"/>
</dbReference>
<dbReference type="GO" id="GO:0030145">
    <property type="term" value="F:manganese ion binding"/>
    <property type="evidence" value="ECO:0007669"/>
    <property type="project" value="UniProtKB-UniRule"/>
</dbReference>
<evidence type="ECO:0000256" key="13">
    <source>
        <dbReference type="PIRSR" id="PIRSR001492-3"/>
    </source>
</evidence>
<feature type="binding site" evidence="9 12">
    <location>
        <begin position="260"/>
        <end position="263"/>
    </location>
    <ligand>
        <name>substrate</name>
    </ligand>
</feature>
<evidence type="ECO:0000256" key="1">
    <source>
        <dbReference type="ARBA" id="ARBA00000370"/>
    </source>
</evidence>
<dbReference type="SUPFAM" id="SSF53649">
    <property type="entry name" value="Alkaline phosphatase-like"/>
    <property type="match status" value="1"/>
</dbReference>
<evidence type="ECO:0000313" key="17">
    <source>
        <dbReference type="Proteomes" id="UP000275137"/>
    </source>
</evidence>
<evidence type="ECO:0000256" key="9">
    <source>
        <dbReference type="HAMAP-Rule" id="MF_01038"/>
    </source>
</evidence>
<sequence length="515" mass="56437">MTTPVLLLILDGFGYREDAQDNAIVQARKPNWDALWKAYPHTLIQASENFVGLPDGQMGNSEVGHLNIGAGRVVYQDFERINQSIKTGEFFQLPSLTGLIDQLKATDKALHIFGLISDGGVHSHQDHIHAMISMAVQRGLSKVYVHAFLDGRDTPPVSAAAYLDKLEAHIAEVGGGRIISLCGRFYAMDRDKRWPRVEAAYDLITEGISEFRAGSASAGLQAAYARGENDEFVKATAIVAEGEKPVHLEDGDAVVYMNFRSDRARQLTHALLSADFDGFHRRHVRKLSAYLTLTMHDKNEKAAHAIFGQTDIRNTFGEYLANHGLTQLRIAETEKYPHVTFFFNGGEETVFPGEDRILVPSPQVATYDLQPEMSAPEVTDELEAAILSKKYHAIICNYANCDMVGHTGDLQAAIKAVETIDTCIGRVVRAMQSIGGEVIITADHGNAEEMQDFINAQPHTQHTTNPVPMLYIGRPASLADTGALSDLAPTLLAMMGLSQPAEMSGHSLLTFTATH</sequence>
<keyword evidence="8 9" id="KW-0413">Isomerase</keyword>
<comment type="cofactor">
    <cofactor evidence="9">
        <name>Mn(2+)</name>
        <dbReference type="ChEBI" id="CHEBI:29035"/>
    </cofactor>
    <text evidence="9">Binds 2 manganese ions per subunit.</text>
</comment>
<dbReference type="GO" id="GO:0004619">
    <property type="term" value="F:phosphoglycerate mutase activity"/>
    <property type="evidence" value="ECO:0007669"/>
    <property type="project" value="UniProtKB-UniRule"/>
</dbReference>
<dbReference type="EMBL" id="RJVP01000002">
    <property type="protein sequence ID" value="ROH87204.1"/>
    <property type="molecule type" value="Genomic_DNA"/>
</dbReference>
<feature type="binding site" evidence="9 13">
    <location>
        <position position="61"/>
    </location>
    <ligand>
        <name>Mn(2+)</name>
        <dbReference type="ChEBI" id="CHEBI:29035"/>
        <label>2</label>
    </ligand>
</feature>
<dbReference type="FunFam" id="3.40.1450.10:FF:000002">
    <property type="entry name" value="2,3-bisphosphoglycerate-independent phosphoglycerate mutase"/>
    <property type="match status" value="1"/>
</dbReference>
<feature type="domain" description="Metalloenzyme" evidence="14">
    <location>
        <begin position="4"/>
        <end position="498"/>
    </location>
</feature>
<comment type="caution">
    <text evidence="16">The sequence shown here is derived from an EMBL/GenBank/DDBJ whole genome shotgun (WGS) entry which is preliminary data.</text>
</comment>
<evidence type="ECO:0000256" key="5">
    <source>
        <dbReference type="ARBA" id="ARBA00022723"/>
    </source>
</evidence>
<evidence type="ECO:0000256" key="3">
    <source>
        <dbReference type="ARBA" id="ARBA00004798"/>
    </source>
</evidence>
<comment type="function">
    <text evidence="2 9">Catalyzes the interconversion of 2-phosphoglycerate and 3-phosphoglycerate.</text>
</comment>
<keyword evidence="17" id="KW-1185">Reference proteome</keyword>
<feature type="binding site" evidence="9 13">
    <location>
        <position position="462"/>
    </location>
    <ligand>
        <name>Mn(2+)</name>
        <dbReference type="ChEBI" id="CHEBI:29035"/>
        <label>1</label>
    </ligand>
</feature>
<comment type="subunit">
    <text evidence="9">Monomer.</text>
</comment>
<dbReference type="PANTHER" id="PTHR31637">
    <property type="entry name" value="2,3-BISPHOSPHOGLYCERATE-INDEPENDENT PHOSPHOGLYCERATE MUTASE"/>
    <property type="match status" value="1"/>
</dbReference>
<evidence type="ECO:0000259" key="14">
    <source>
        <dbReference type="Pfam" id="PF01676"/>
    </source>
</evidence>
<dbReference type="InterPro" id="IPR017850">
    <property type="entry name" value="Alkaline_phosphatase_core_sf"/>
</dbReference>
<dbReference type="NCBIfam" id="TIGR01307">
    <property type="entry name" value="pgm_bpd_ind"/>
    <property type="match status" value="1"/>
</dbReference>
<dbReference type="InterPro" id="IPR005995">
    <property type="entry name" value="Pgm_bpd_ind"/>
</dbReference>
<feature type="binding site" evidence="9 13">
    <location>
        <position position="406"/>
    </location>
    <ligand>
        <name>Mn(2+)</name>
        <dbReference type="ChEBI" id="CHEBI:29035"/>
        <label>1</label>
    </ligand>
</feature>
<feature type="domain" description="BPG-independent PGAM N-terminal" evidence="15">
    <location>
        <begin position="81"/>
        <end position="297"/>
    </location>
</feature>
<keyword evidence="7 9" id="KW-0464">Manganese</keyword>
<feature type="binding site" evidence="9 13">
    <location>
        <position position="11"/>
    </location>
    <ligand>
        <name>Mn(2+)</name>
        <dbReference type="ChEBI" id="CHEBI:29035"/>
        <label>2</label>
    </ligand>
</feature>
<evidence type="ECO:0000256" key="8">
    <source>
        <dbReference type="ARBA" id="ARBA00023235"/>
    </source>
</evidence>
<keyword evidence="5 9" id="KW-0479">Metal-binding</keyword>
<feature type="binding site" evidence="9 12">
    <location>
        <position position="122"/>
    </location>
    <ligand>
        <name>substrate</name>
    </ligand>
</feature>
<accession>A0A3N0V3R9</accession>
<organism evidence="16 17">
    <name type="scientific">Pseudomethylobacillus aquaticus</name>
    <dbReference type="NCBI Taxonomy" id="2676064"/>
    <lineage>
        <taxon>Bacteria</taxon>
        <taxon>Pseudomonadati</taxon>
        <taxon>Pseudomonadota</taxon>
        <taxon>Betaproteobacteria</taxon>
        <taxon>Nitrosomonadales</taxon>
        <taxon>Methylophilaceae</taxon>
        <taxon>Pseudomethylobacillus</taxon>
    </lineage>
</organism>
<feature type="binding site" evidence="9 13">
    <location>
        <position position="443"/>
    </location>
    <ligand>
        <name>Mn(2+)</name>
        <dbReference type="ChEBI" id="CHEBI:29035"/>
        <label>2</label>
    </ligand>
</feature>
<dbReference type="EC" id="5.4.2.12" evidence="9 10"/>
<dbReference type="PIRSF" id="PIRSF001492">
    <property type="entry name" value="IPGAM"/>
    <property type="match status" value="1"/>
</dbReference>
<dbReference type="Gene3D" id="3.40.720.10">
    <property type="entry name" value="Alkaline Phosphatase, subunit A"/>
    <property type="match status" value="1"/>
</dbReference>
<evidence type="ECO:0000256" key="11">
    <source>
        <dbReference type="PIRSR" id="PIRSR001492-1"/>
    </source>
</evidence>
<evidence type="ECO:0000256" key="6">
    <source>
        <dbReference type="ARBA" id="ARBA00023152"/>
    </source>
</evidence>
<feature type="binding site" evidence="9 12">
    <location>
        <position position="335"/>
    </location>
    <ligand>
        <name>substrate</name>
    </ligand>
</feature>
<evidence type="ECO:0000256" key="2">
    <source>
        <dbReference type="ARBA" id="ARBA00002315"/>
    </source>
</evidence>
<comment type="catalytic activity">
    <reaction evidence="1 9">
        <text>(2R)-2-phosphoglycerate = (2R)-3-phosphoglycerate</text>
        <dbReference type="Rhea" id="RHEA:15901"/>
        <dbReference type="ChEBI" id="CHEBI:58272"/>
        <dbReference type="ChEBI" id="CHEBI:58289"/>
        <dbReference type="EC" id="5.4.2.12"/>
    </reaction>
</comment>
<evidence type="ECO:0000256" key="4">
    <source>
        <dbReference type="ARBA" id="ARBA00008819"/>
    </source>
</evidence>
<keyword evidence="6 9" id="KW-0324">Glycolysis</keyword>
<feature type="active site" description="Phosphoserine intermediate" evidence="9 11">
    <location>
        <position position="61"/>
    </location>
</feature>
<dbReference type="RefSeq" id="WP_123237005.1">
    <property type="nucleotide sequence ID" value="NZ_RJVP01000002.1"/>
</dbReference>
<comment type="similarity">
    <text evidence="4 9">Belongs to the BPG-independent phosphoglycerate mutase family.</text>
</comment>
<dbReference type="GO" id="GO:0006007">
    <property type="term" value="P:glucose catabolic process"/>
    <property type="evidence" value="ECO:0007669"/>
    <property type="project" value="InterPro"/>
</dbReference>
<dbReference type="SUPFAM" id="SSF64158">
    <property type="entry name" value="2,3-Bisphosphoglycerate-independent phosphoglycerate mutase, substrate-binding domain"/>
    <property type="match status" value="1"/>
</dbReference>
<dbReference type="Gene3D" id="3.40.1450.10">
    <property type="entry name" value="BPG-independent phosphoglycerate mutase, domain B"/>
    <property type="match status" value="1"/>
</dbReference>
<proteinExistence type="inferred from homology"/>
<dbReference type="HAMAP" id="MF_01038">
    <property type="entry name" value="GpmI"/>
    <property type="match status" value="1"/>
</dbReference>
<dbReference type="Proteomes" id="UP000275137">
    <property type="component" value="Unassembled WGS sequence"/>
</dbReference>
<feature type="binding site" evidence="9 12">
    <location>
        <position position="184"/>
    </location>
    <ligand>
        <name>substrate</name>
    </ligand>
</feature>
<evidence type="ECO:0000259" key="15">
    <source>
        <dbReference type="Pfam" id="PF06415"/>
    </source>
</evidence>
<dbReference type="GO" id="GO:0006096">
    <property type="term" value="P:glycolytic process"/>
    <property type="evidence" value="ECO:0007669"/>
    <property type="project" value="UniProtKB-UniRule"/>
</dbReference>
<dbReference type="AlphaFoldDB" id="A0A3N0V3R9"/>
<comment type="pathway">
    <text evidence="3 9">Carbohydrate degradation; glycolysis; pyruvate from D-glyceraldehyde 3-phosphate: step 3/5.</text>
</comment>
<reference evidence="16 17" key="1">
    <citation type="submission" date="2018-10" db="EMBL/GenBank/DDBJ databases">
        <authorList>
            <person name="Chen W.-M."/>
        </authorList>
    </citation>
    <scope>NUCLEOTIDE SEQUENCE [LARGE SCALE GENOMIC DNA]</scope>
    <source>
        <strain evidence="16 17">H-5</strain>
    </source>
</reference>
<feature type="binding site" evidence="9 13">
    <location>
        <position position="444"/>
    </location>
    <ligand>
        <name>Mn(2+)</name>
        <dbReference type="ChEBI" id="CHEBI:29035"/>
        <label>2</label>
    </ligand>
</feature>
<feature type="binding site" evidence="9 12">
    <location>
        <position position="190"/>
    </location>
    <ligand>
        <name>substrate</name>
    </ligand>
</feature>
<evidence type="ECO:0000256" key="7">
    <source>
        <dbReference type="ARBA" id="ARBA00023211"/>
    </source>
</evidence>
<evidence type="ECO:0000313" key="16">
    <source>
        <dbReference type="EMBL" id="ROH87204.1"/>
    </source>
</evidence>
<dbReference type="InterPro" id="IPR011258">
    <property type="entry name" value="BPG-indep_PGM_N"/>
</dbReference>
<name>A0A3N0V3R9_9PROT</name>
<feature type="binding site" evidence="9 12">
    <location>
        <begin position="152"/>
        <end position="153"/>
    </location>
    <ligand>
        <name>substrate</name>
    </ligand>
</feature>
<feature type="binding site" evidence="9 13">
    <location>
        <position position="402"/>
    </location>
    <ligand>
        <name>Mn(2+)</name>
        <dbReference type="ChEBI" id="CHEBI:29035"/>
        <label>1</label>
    </ligand>
</feature>
<dbReference type="Pfam" id="PF06415">
    <property type="entry name" value="iPGM_N"/>
    <property type="match status" value="1"/>
</dbReference>
<dbReference type="InterPro" id="IPR006124">
    <property type="entry name" value="Metalloenzyme"/>
</dbReference>
<evidence type="ECO:0000256" key="12">
    <source>
        <dbReference type="PIRSR" id="PIRSR001492-2"/>
    </source>
</evidence>
<dbReference type="InterPro" id="IPR036646">
    <property type="entry name" value="PGAM_B_sf"/>
</dbReference>
<dbReference type="PANTHER" id="PTHR31637:SF0">
    <property type="entry name" value="2,3-BISPHOSPHOGLYCERATE-INDEPENDENT PHOSPHOGLYCERATE MUTASE"/>
    <property type="match status" value="1"/>
</dbReference>
<dbReference type="UniPathway" id="UPA00109">
    <property type="reaction ID" value="UER00186"/>
</dbReference>
<gene>
    <name evidence="9" type="primary">gpmI</name>
    <name evidence="16" type="ORF">ED236_05910</name>
</gene>
<evidence type="ECO:0000256" key="10">
    <source>
        <dbReference type="NCBIfam" id="TIGR01307"/>
    </source>
</evidence>
<dbReference type="CDD" id="cd16010">
    <property type="entry name" value="iPGM"/>
    <property type="match status" value="1"/>
</dbReference>
<protein>
    <recommendedName>
        <fullName evidence="9 10">2,3-bisphosphoglycerate-independent phosphoglycerate mutase</fullName>
        <shortName evidence="9">BPG-independent PGAM</shortName>
        <shortName evidence="9">Phosphoglyceromutase</shortName>
        <shortName evidence="9">iPGM</shortName>
        <ecNumber evidence="9 10">5.4.2.12</ecNumber>
    </recommendedName>
</protein>
<dbReference type="Pfam" id="PF01676">
    <property type="entry name" value="Metalloenzyme"/>
    <property type="match status" value="1"/>
</dbReference>